<dbReference type="InterPro" id="IPR010920">
    <property type="entry name" value="LSM_dom_sf"/>
</dbReference>
<evidence type="ECO:0000256" key="6">
    <source>
        <dbReference type="ARBA" id="ARBA00022989"/>
    </source>
</evidence>
<dbReference type="PANTHER" id="PTHR30460:SF0">
    <property type="entry name" value="MODERATE CONDUCTANCE MECHANOSENSITIVE CHANNEL YBIO"/>
    <property type="match status" value="1"/>
</dbReference>
<reference evidence="10 11" key="1">
    <citation type="submission" date="2019-11" db="EMBL/GenBank/DDBJ databases">
        <title>Comparative genomics of hydrocarbon-degrading Desulfosarcina strains.</title>
        <authorList>
            <person name="Watanabe M."/>
            <person name="Kojima H."/>
            <person name="Fukui M."/>
        </authorList>
    </citation>
    <scope>NUCLEOTIDE SEQUENCE [LARGE SCALE GENOMIC DNA]</scope>
    <source>
        <strain evidence="10 11">PL12</strain>
    </source>
</reference>
<dbReference type="Pfam" id="PF00924">
    <property type="entry name" value="MS_channel_2nd"/>
    <property type="match status" value="1"/>
</dbReference>
<dbReference type="InterPro" id="IPR023408">
    <property type="entry name" value="MscS_beta-dom_sf"/>
</dbReference>
<evidence type="ECO:0000313" key="10">
    <source>
        <dbReference type="EMBL" id="BBO71863.1"/>
    </source>
</evidence>
<dbReference type="InterPro" id="IPR045276">
    <property type="entry name" value="YbiO_bact"/>
</dbReference>
<feature type="transmembrane region" description="Helical" evidence="8">
    <location>
        <begin position="64"/>
        <end position="88"/>
    </location>
</feature>
<evidence type="ECO:0000256" key="5">
    <source>
        <dbReference type="ARBA" id="ARBA00022692"/>
    </source>
</evidence>
<dbReference type="GO" id="GO:0008381">
    <property type="term" value="F:mechanosensitive monoatomic ion channel activity"/>
    <property type="evidence" value="ECO:0007669"/>
    <property type="project" value="InterPro"/>
</dbReference>
<evidence type="ECO:0000256" key="7">
    <source>
        <dbReference type="ARBA" id="ARBA00023136"/>
    </source>
</evidence>
<dbReference type="KEGG" id="dalk:DSCA_57930"/>
<evidence type="ECO:0000256" key="1">
    <source>
        <dbReference type="ARBA" id="ARBA00004141"/>
    </source>
</evidence>
<gene>
    <name evidence="10" type="ORF">DSCA_57930</name>
</gene>
<evidence type="ECO:0000256" key="4">
    <source>
        <dbReference type="ARBA" id="ARBA00022475"/>
    </source>
</evidence>
<dbReference type="InterPro" id="IPR011014">
    <property type="entry name" value="MscS_channel_TM-2"/>
</dbReference>
<keyword evidence="11" id="KW-1185">Reference proteome</keyword>
<proteinExistence type="inferred from homology"/>
<dbReference type="PANTHER" id="PTHR30460">
    <property type="entry name" value="MODERATE CONDUCTANCE MECHANOSENSITIVE CHANNEL YBIO"/>
    <property type="match status" value="1"/>
</dbReference>
<comment type="similarity">
    <text evidence="3">Belongs to the MscS (TC 1.A.23) family.</text>
</comment>
<feature type="transmembrane region" description="Helical" evidence="8">
    <location>
        <begin position="95"/>
        <end position="117"/>
    </location>
</feature>
<organism evidence="10 11">
    <name type="scientific">Desulfosarcina alkanivorans</name>
    <dbReference type="NCBI Taxonomy" id="571177"/>
    <lineage>
        <taxon>Bacteria</taxon>
        <taxon>Pseudomonadati</taxon>
        <taxon>Thermodesulfobacteriota</taxon>
        <taxon>Desulfobacteria</taxon>
        <taxon>Desulfobacterales</taxon>
        <taxon>Desulfosarcinaceae</taxon>
        <taxon>Desulfosarcina</taxon>
    </lineage>
</organism>
<dbReference type="SUPFAM" id="SSF82861">
    <property type="entry name" value="Mechanosensitive channel protein MscS (YggB), transmembrane region"/>
    <property type="match status" value="1"/>
</dbReference>
<dbReference type="AlphaFoldDB" id="A0A5K7YV20"/>
<keyword evidence="6 8" id="KW-1133">Transmembrane helix</keyword>
<evidence type="ECO:0000256" key="2">
    <source>
        <dbReference type="ARBA" id="ARBA00004236"/>
    </source>
</evidence>
<evidence type="ECO:0000259" key="9">
    <source>
        <dbReference type="Pfam" id="PF00924"/>
    </source>
</evidence>
<protein>
    <submittedName>
        <fullName evidence="10">Mechanosensitive ion channel protein MscS</fullName>
    </submittedName>
</protein>
<evidence type="ECO:0000313" key="11">
    <source>
        <dbReference type="Proteomes" id="UP000427906"/>
    </source>
</evidence>
<keyword evidence="4" id="KW-1003">Cell membrane</keyword>
<dbReference type="GO" id="GO:0005886">
    <property type="term" value="C:plasma membrane"/>
    <property type="evidence" value="ECO:0007669"/>
    <property type="project" value="UniProtKB-SubCell"/>
</dbReference>
<evidence type="ECO:0000256" key="3">
    <source>
        <dbReference type="ARBA" id="ARBA00008017"/>
    </source>
</evidence>
<dbReference type="EMBL" id="AP021874">
    <property type="protein sequence ID" value="BBO71863.1"/>
    <property type="molecule type" value="Genomic_DNA"/>
</dbReference>
<keyword evidence="5 8" id="KW-0812">Transmembrane</keyword>
<dbReference type="OrthoDB" id="9784565at2"/>
<feature type="domain" description="Mechanosensitive ion channel MscS" evidence="9">
    <location>
        <begin position="117"/>
        <end position="173"/>
    </location>
</feature>
<dbReference type="SUPFAM" id="SSF50182">
    <property type="entry name" value="Sm-like ribonucleoproteins"/>
    <property type="match status" value="1"/>
</dbReference>
<comment type="subcellular location">
    <subcellularLocation>
        <location evidence="2">Cell membrane</location>
    </subcellularLocation>
    <subcellularLocation>
        <location evidence="1">Membrane</location>
        <topology evidence="1">Multi-pass membrane protein</topology>
    </subcellularLocation>
</comment>
<evidence type="ECO:0000256" key="8">
    <source>
        <dbReference type="SAM" id="Phobius"/>
    </source>
</evidence>
<accession>A0A5K7YV20</accession>
<dbReference type="InterPro" id="IPR006685">
    <property type="entry name" value="MscS_channel_2nd"/>
</dbReference>
<dbReference type="Proteomes" id="UP000427906">
    <property type="component" value="Chromosome"/>
</dbReference>
<dbReference type="Gene3D" id="1.10.287.1260">
    <property type="match status" value="1"/>
</dbReference>
<sequence length="284" mass="31712">MTMKLADILSEIHPMLRILLIIVLAVAAHFTVKAIRRFSQYLLTIKIDHDGTSETSLTRRYPKVATIITILVSAVTFAIYFVAVGMVLREFKISLTTYFASATVIGLAVGFGLQGFVQDLVIGLTLIFSDALNIGEVVKLGDEIGRVDHIGLRFSTLINLHGQRILIPNRNIAVIGRFRGGCIRAYVDIQLPQEIDEAKISTAIQAIAGGMYHQHRSIILSPPEAFGIKEAKAGQWRYLRIKFKLWPGQIKIVEETFKESVVQAIKKSNADYAPWMITVTYRVE</sequence>
<name>A0A5K7YV20_9BACT</name>
<dbReference type="Gene3D" id="2.30.30.60">
    <property type="match status" value="1"/>
</dbReference>
<dbReference type="RefSeq" id="WP_155319640.1">
    <property type="nucleotide sequence ID" value="NZ_AP021874.1"/>
</dbReference>
<feature type="transmembrane region" description="Helical" evidence="8">
    <location>
        <begin position="12"/>
        <end position="32"/>
    </location>
</feature>
<keyword evidence="7 8" id="KW-0472">Membrane</keyword>